<sequence>MSLKRTVDRLGATEQDLQAKVSKLELEATYLKKQVEGADQTIRQQIITSTTLQAELASTKRNVDELETTFKKQAIAIHLLEHTAAEFASLREMIRDLGVKVEQQPELMRHLHERVSELENMNPIELGISFLKWVKRKVKSVPQLN</sequence>
<evidence type="ECO:0000313" key="3">
    <source>
        <dbReference type="Proteomes" id="UP001519460"/>
    </source>
</evidence>
<comment type="caution">
    <text evidence="2">The sequence shown here is derived from an EMBL/GenBank/DDBJ whole genome shotgun (WGS) entry which is preliminary data.</text>
</comment>
<reference evidence="2 3" key="1">
    <citation type="journal article" date="2023" name="Sci. Data">
        <title>Genome assembly of the Korean intertidal mud-creeper Batillaria attramentaria.</title>
        <authorList>
            <person name="Patra A.K."/>
            <person name="Ho P.T."/>
            <person name="Jun S."/>
            <person name="Lee S.J."/>
            <person name="Kim Y."/>
            <person name="Won Y.J."/>
        </authorList>
    </citation>
    <scope>NUCLEOTIDE SEQUENCE [LARGE SCALE GENOMIC DNA]</scope>
    <source>
        <strain evidence="2">Wonlab-2016</strain>
    </source>
</reference>
<evidence type="ECO:0000313" key="2">
    <source>
        <dbReference type="EMBL" id="KAK7493768.1"/>
    </source>
</evidence>
<name>A0ABD0L372_9CAEN</name>
<organism evidence="2 3">
    <name type="scientific">Batillaria attramentaria</name>
    <dbReference type="NCBI Taxonomy" id="370345"/>
    <lineage>
        <taxon>Eukaryota</taxon>
        <taxon>Metazoa</taxon>
        <taxon>Spiralia</taxon>
        <taxon>Lophotrochozoa</taxon>
        <taxon>Mollusca</taxon>
        <taxon>Gastropoda</taxon>
        <taxon>Caenogastropoda</taxon>
        <taxon>Sorbeoconcha</taxon>
        <taxon>Cerithioidea</taxon>
        <taxon>Batillariidae</taxon>
        <taxon>Batillaria</taxon>
    </lineage>
</organism>
<accession>A0ABD0L372</accession>
<protein>
    <submittedName>
        <fullName evidence="2">Uncharacterized protein</fullName>
    </submittedName>
</protein>
<dbReference type="Proteomes" id="UP001519460">
    <property type="component" value="Unassembled WGS sequence"/>
</dbReference>
<gene>
    <name evidence="2" type="ORF">BaRGS_00014909</name>
</gene>
<keyword evidence="3" id="KW-1185">Reference proteome</keyword>
<feature type="coiled-coil region" evidence="1">
    <location>
        <begin position="7"/>
        <end position="69"/>
    </location>
</feature>
<dbReference type="AlphaFoldDB" id="A0ABD0L372"/>
<keyword evidence="1" id="KW-0175">Coiled coil</keyword>
<proteinExistence type="predicted"/>
<evidence type="ECO:0000256" key="1">
    <source>
        <dbReference type="SAM" id="Coils"/>
    </source>
</evidence>
<dbReference type="EMBL" id="JACVVK020000089">
    <property type="protein sequence ID" value="KAK7493768.1"/>
    <property type="molecule type" value="Genomic_DNA"/>
</dbReference>